<accession>A0A6J4VQ33</accession>
<dbReference type="InterPro" id="IPR036812">
    <property type="entry name" value="NAD(P)_OxRdtase_dom_sf"/>
</dbReference>
<keyword evidence="2" id="KW-0560">Oxidoreductase</keyword>
<dbReference type="CDD" id="cd19090">
    <property type="entry name" value="AKR_AKR15A-like"/>
    <property type="match status" value="1"/>
</dbReference>
<evidence type="ECO:0000259" key="1">
    <source>
        <dbReference type="Pfam" id="PF00248"/>
    </source>
</evidence>
<reference evidence="2" key="1">
    <citation type="submission" date="2020-02" db="EMBL/GenBank/DDBJ databases">
        <authorList>
            <person name="Meier V. D."/>
        </authorList>
    </citation>
    <scope>NUCLEOTIDE SEQUENCE</scope>
    <source>
        <strain evidence="2">AVDCRST_MAG18</strain>
    </source>
</reference>
<feature type="domain" description="NADP-dependent oxidoreductase" evidence="1">
    <location>
        <begin position="25"/>
        <end position="310"/>
    </location>
</feature>
<dbReference type="GO" id="GO:0047834">
    <property type="term" value="F:D-threo-aldose 1-dehydrogenase activity"/>
    <property type="evidence" value="ECO:0007669"/>
    <property type="project" value="UniProtKB-EC"/>
</dbReference>
<dbReference type="InterPro" id="IPR020471">
    <property type="entry name" value="AKR"/>
</dbReference>
<evidence type="ECO:0000313" key="2">
    <source>
        <dbReference type="EMBL" id="CAA9584512.1"/>
    </source>
</evidence>
<gene>
    <name evidence="2" type="ORF">AVDCRST_MAG18-3626</name>
</gene>
<dbReference type="PANTHER" id="PTHR42686">
    <property type="entry name" value="GH17980P-RELATED"/>
    <property type="match status" value="1"/>
</dbReference>
<dbReference type="InterPro" id="IPR023210">
    <property type="entry name" value="NADP_OxRdtase_dom"/>
</dbReference>
<dbReference type="PANTHER" id="PTHR42686:SF1">
    <property type="entry name" value="GH17980P-RELATED"/>
    <property type="match status" value="1"/>
</dbReference>
<dbReference type="EMBL" id="CADCWN010000285">
    <property type="protein sequence ID" value="CAA9584512.1"/>
    <property type="molecule type" value="Genomic_DNA"/>
</dbReference>
<organism evidence="2">
    <name type="scientific">uncultured Thermomicrobiales bacterium</name>
    <dbReference type="NCBI Taxonomy" id="1645740"/>
    <lineage>
        <taxon>Bacteria</taxon>
        <taxon>Pseudomonadati</taxon>
        <taxon>Thermomicrobiota</taxon>
        <taxon>Thermomicrobia</taxon>
        <taxon>Thermomicrobiales</taxon>
        <taxon>environmental samples</taxon>
    </lineage>
</organism>
<dbReference type="EC" id="1.1.1.122" evidence="2"/>
<dbReference type="Gene3D" id="3.20.20.100">
    <property type="entry name" value="NADP-dependent oxidoreductase domain"/>
    <property type="match status" value="1"/>
</dbReference>
<dbReference type="SUPFAM" id="SSF51430">
    <property type="entry name" value="NAD(P)-linked oxidoreductase"/>
    <property type="match status" value="1"/>
</dbReference>
<dbReference type="Pfam" id="PF00248">
    <property type="entry name" value="Aldo_ket_red"/>
    <property type="match status" value="1"/>
</dbReference>
<name>A0A6J4VQ33_9BACT</name>
<proteinExistence type="predicted"/>
<dbReference type="AlphaFoldDB" id="A0A6J4VQ33"/>
<protein>
    <submittedName>
        <fullName evidence="2">L-fuco-beta-pyranose dehydrogenase</fullName>
        <ecNumber evidence="2">1.1.1.122</ecNumber>
    </submittedName>
</protein>
<sequence>MADQDRETLPRRPFGQTGIEVPPLCLGCAPLSSLPQAFNYAVPEERALETIRAAFAGPLNYLDTSNSYGGGESERRIGKVIRELGGVPAGAILQSKADRDPTTKDFSGPRMRRSIEESLERLGVERLEIAFLHDPEYGTYEELVAPGGAVDTLRDLQREGIIGHLGVAGGPIDLLIRFLELGGFAAVLTHNRFTLLDRSAAPLLDYATARGIAVLNAAPYGGGMLVKGPDAFPKYMYKDAPPEMLARVREIAALCDEYGIPLPAAALQFSTRDPRIHSTVVGLTRPERLAQTIDLYQHPIPDEFWARLDSTEG</sequence>
<dbReference type="GO" id="GO:0005829">
    <property type="term" value="C:cytosol"/>
    <property type="evidence" value="ECO:0007669"/>
    <property type="project" value="TreeGrafter"/>
</dbReference>